<organism evidence="2">
    <name type="scientific">candidate division WOR-3 bacterium</name>
    <dbReference type="NCBI Taxonomy" id="2052148"/>
    <lineage>
        <taxon>Bacteria</taxon>
        <taxon>Bacteria division WOR-3</taxon>
    </lineage>
</organism>
<comment type="caution">
    <text evidence="2">The sequence shown here is derived from an EMBL/GenBank/DDBJ whole genome shotgun (WGS) entry which is preliminary data.</text>
</comment>
<evidence type="ECO:0000313" key="2">
    <source>
        <dbReference type="EMBL" id="HDI83206.1"/>
    </source>
</evidence>
<proteinExistence type="predicted"/>
<dbReference type="Pfam" id="PF02627">
    <property type="entry name" value="CMD"/>
    <property type="match status" value="1"/>
</dbReference>
<dbReference type="Gene3D" id="1.20.1290.10">
    <property type="entry name" value="AhpD-like"/>
    <property type="match status" value="1"/>
</dbReference>
<dbReference type="PANTHER" id="PTHR33930">
    <property type="entry name" value="ALKYL HYDROPEROXIDE REDUCTASE AHPD"/>
    <property type="match status" value="1"/>
</dbReference>
<dbReference type="PANTHER" id="PTHR33930:SF2">
    <property type="entry name" value="BLR3452 PROTEIN"/>
    <property type="match status" value="1"/>
</dbReference>
<dbReference type="EMBL" id="DQWE01000257">
    <property type="protein sequence ID" value="HDI83206.1"/>
    <property type="molecule type" value="Genomic_DNA"/>
</dbReference>
<dbReference type="Proteomes" id="UP000885847">
    <property type="component" value="Unassembled WGS sequence"/>
</dbReference>
<dbReference type="InterPro" id="IPR003779">
    <property type="entry name" value="CMD-like"/>
</dbReference>
<accession>A0A7C0VC87</accession>
<name>A0A7C0VC87_UNCW3</name>
<dbReference type="GO" id="GO:0051920">
    <property type="term" value="F:peroxiredoxin activity"/>
    <property type="evidence" value="ECO:0007669"/>
    <property type="project" value="InterPro"/>
</dbReference>
<sequence length="130" mass="15024">MDKKPKEIAEDTAYNIDEEQRGINFGLMKFRKERPEFVKAFMDMWRKSKEGEALPLKYRELIALAIVLVQHCRPCIFLHTKICLDVGATRQEILETAEIAVAMGGGIVYEYVGYLVEALNFYEKENSEKT</sequence>
<feature type="domain" description="Carboxymuconolactone decarboxylase-like" evidence="1">
    <location>
        <begin position="35"/>
        <end position="107"/>
    </location>
</feature>
<gene>
    <name evidence="2" type="ORF">ENF18_05395</name>
</gene>
<dbReference type="SUPFAM" id="SSF69118">
    <property type="entry name" value="AhpD-like"/>
    <property type="match status" value="1"/>
</dbReference>
<reference evidence="2" key="1">
    <citation type="journal article" date="2020" name="mSystems">
        <title>Genome- and Community-Level Interaction Insights into Carbon Utilization and Element Cycling Functions of Hydrothermarchaeota in Hydrothermal Sediment.</title>
        <authorList>
            <person name="Zhou Z."/>
            <person name="Liu Y."/>
            <person name="Xu W."/>
            <person name="Pan J."/>
            <person name="Luo Z.H."/>
            <person name="Li M."/>
        </authorList>
    </citation>
    <scope>NUCLEOTIDE SEQUENCE [LARGE SCALE GENOMIC DNA]</scope>
    <source>
        <strain evidence="2">HyVt-102</strain>
    </source>
</reference>
<dbReference type="InterPro" id="IPR029032">
    <property type="entry name" value="AhpD-like"/>
</dbReference>
<evidence type="ECO:0000259" key="1">
    <source>
        <dbReference type="Pfam" id="PF02627"/>
    </source>
</evidence>
<dbReference type="NCBIfam" id="TIGR00778">
    <property type="entry name" value="ahpD_dom"/>
    <property type="match status" value="1"/>
</dbReference>
<dbReference type="InterPro" id="IPR004675">
    <property type="entry name" value="AhpD_core"/>
</dbReference>
<protein>
    <submittedName>
        <fullName evidence="2">Carboxymuconolactone decarboxylase family protein</fullName>
    </submittedName>
</protein>
<dbReference type="AlphaFoldDB" id="A0A7C0VC87"/>